<dbReference type="PANTHER" id="PTHR13832:SF860">
    <property type="entry name" value="PROTEIN PHOSPHATASE PHPP"/>
    <property type="match status" value="1"/>
</dbReference>
<dbReference type="RefSeq" id="WP_007554541.1">
    <property type="nucleotide sequence ID" value="NZ_AENT01000016.1"/>
</dbReference>
<dbReference type="InterPro" id="IPR015655">
    <property type="entry name" value="PP2C"/>
</dbReference>
<dbReference type="SUPFAM" id="SSF81606">
    <property type="entry name" value="PP2C-like"/>
    <property type="match status" value="1"/>
</dbReference>
<evidence type="ECO:0000313" key="3">
    <source>
        <dbReference type="Proteomes" id="UP000004594"/>
    </source>
</evidence>
<dbReference type="InterPro" id="IPR036457">
    <property type="entry name" value="PPM-type-like_dom_sf"/>
</dbReference>
<dbReference type="PROSITE" id="PS51746">
    <property type="entry name" value="PPM_2"/>
    <property type="match status" value="1"/>
</dbReference>
<name>E4L8Y0_9FIRM</name>
<organism evidence="2 3">
    <name type="scientific">Dialister micraerophilus UPII 345-E</name>
    <dbReference type="NCBI Taxonomy" id="910314"/>
    <lineage>
        <taxon>Bacteria</taxon>
        <taxon>Bacillati</taxon>
        <taxon>Bacillota</taxon>
        <taxon>Negativicutes</taxon>
        <taxon>Veillonellales</taxon>
        <taxon>Veillonellaceae</taxon>
        <taxon>Dialister</taxon>
    </lineage>
</organism>
<evidence type="ECO:0000259" key="1">
    <source>
        <dbReference type="PROSITE" id="PS51746"/>
    </source>
</evidence>
<dbReference type="SMART" id="SM00332">
    <property type="entry name" value="PP2Cc"/>
    <property type="match status" value="1"/>
</dbReference>
<feature type="domain" description="PPM-type phosphatase" evidence="1">
    <location>
        <begin position="4"/>
        <end position="241"/>
    </location>
</feature>
<dbReference type="CDD" id="cd00143">
    <property type="entry name" value="PP2Cc"/>
    <property type="match status" value="1"/>
</dbReference>
<dbReference type="NCBIfam" id="NF033484">
    <property type="entry name" value="Stp1_PP2C_phos"/>
    <property type="match status" value="1"/>
</dbReference>
<evidence type="ECO:0000313" key="2">
    <source>
        <dbReference type="EMBL" id="EFR42780.1"/>
    </source>
</evidence>
<comment type="caution">
    <text evidence="2">The sequence shown here is derived from an EMBL/GenBank/DDBJ whole genome shotgun (WGS) entry which is preliminary data.</text>
</comment>
<dbReference type="EMBL" id="AENT01000016">
    <property type="protein sequence ID" value="EFR42780.1"/>
    <property type="molecule type" value="Genomic_DNA"/>
</dbReference>
<protein>
    <submittedName>
        <fullName evidence="2">Protein phosphatase 2C</fullName>
    </submittedName>
</protein>
<dbReference type="Gene3D" id="3.60.40.10">
    <property type="entry name" value="PPM-type phosphatase domain"/>
    <property type="match status" value="1"/>
</dbReference>
<dbReference type="PANTHER" id="PTHR13832">
    <property type="entry name" value="PROTEIN PHOSPHATASE 2C"/>
    <property type="match status" value="1"/>
</dbReference>
<sequence length="244" mass="27788">MIRVYGECRKGLVRKLNEDYIYVSNNPYFILADGMGGYKGGQIASRIAVESAKDFFKETPQVSVSEEVMKKSILYANKIILEQKKDYPNLNQMGSTLITVALNKDKIYWAHVGDSRIYYFKNGILKQITEDHSFVMNLLKKGKITIDEAKKHPRRNEITRAVGINEDLDVDTGEIRLEKNSVILICSDGLTGMLEDYTINKVLSEYKFNTDENLKNCAEKLMELVYDAGANDNISLILISYEND</sequence>
<accession>E4L8Y0</accession>
<gene>
    <name evidence="2" type="ORF">HMPREF9220_0951</name>
</gene>
<dbReference type="InterPro" id="IPR001932">
    <property type="entry name" value="PPM-type_phosphatase-like_dom"/>
</dbReference>
<reference evidence="2 3" key="1">
    <citation type="submission" date="2010-11" db="EMBL/GenBank/DDBJ databases">
        <authorList>
            <person name="Durkin A.S."/>
            <person name="Madupu R."/>
            <person name="Torralba M."/>
            <person name="Gillis M."/>
            <person name="Methe B."/>
            <person name="Sutton G."/>
            <person name="Nelson K.E."/>
        </authorList>
    </citation>
    <scope>NUCLEOTIDE SEQUENCE [LARGE SCALE GENOMIC DNA]</scope>
    <source>
        <strain evidence="2 3">UPII 345-E</strain>
    </source>
</reference>
<dbReference type="Pfam" id="PF13672">
    <property type="entry name" value="PP2C_2"/>
    <property type="match status" value="1"/>
</dbReference>
<dbReference type="OrthoDB" id="9801841at2"/>
<dbReference type="GO" id="GO:0004722">
    <property type="term" value="F:protein serine/threonine phosphatase activity"/>
    <property type="evidence" value="ECO:0007669"/>
    <property type="project" value="InterPro"/>
</dbReference>
<dbReference type="AlphaFoldDB" id="E4L8Y0"/>
<proteinExistence type="predicted"/>
<dbReference type="eggNOG" id="COG0631">
    <property type="taxonomic scope" value="Bacteria"/>
</dbReference>
<dbReference type="SMART" id="SM00331">
    <property type="entry name" value="PP2C_SIG"/>
    <property type="match status" value="1"/>
</dbReference>
<dbReference type="Proteomes" id="UP000004594">
    <property type="component" value="Unassembled WGS sequence"/>
</dbReference>